<dbReference type="Proteomes" id="UP001174465">
    <property type="component" value="Unassembled WGS sequence"/>
</dbReference>
<dbReference type="RefSeq" id="WP_162752828.1">
    <property type="nucleotide sequence ID" value="NZ_AP022262.1"/>
</dbReference>
<organism evidence="1 2">
    <name type="scientific">Escherichia coli</name>
    <dbReference type="NCBI Taxonomy" id="562"/>
    <lineage>
        <taxon>Bacteria</taxon>
        <taxon>Pseudomonadati</taxon>
        <taxon>Pseudomonadota</taxon>
        <taxon>Gammaproteobacteria</taxon>
        <taxon>Enterobacterales</taxon>
        <taxon>Enterobacteriaceae</taxon>
        <taxon>Escherichia</taxon>
    </lineage>
</organism>
<reference evidence="1" key="1">
    <citation type="submission" date="2023-07" db="EMBL/GenBank/DDBJ databases">
        <title>High risk of intestinal colonization with ESBL-producing Escherichia coli among soldiers of military contingents in specific geographic regions.</title>
        <authorList>
            <person name="Literacka E."/>
        </authorList>
    </citation>
    <scope>NUCLEOTIDE SEQUENCE</scope>
    <source>
        <strain evidence="1">33</strain>
    </source>
</reference>
<sequence length="47" mass="4962">MSAYISSSVVANSPAYINATLGQHLADCPTIDSAMTESIKSFDRLAI</sequence>
<accession>A0AAW7VJJ7</accession>
<protein>
    <submittedName>
        <fullName evidence="1">Uncharacterized protein</fullName>
    </submittedName>
</protein>
<name>A0AAW7VJJ7_ECOLX</name>
<evidence type="ECO:0000313" key="2">
    <source>
        <dbReference type="Proteomes" id="UP001174465"/>
    </source>
</evidence>
<dbReference type="EMBL" id="JAUKZB010000031">
    <property type="protein sequence ID" value="MDO2732938.1"/>
    <property type="molecule type" value="Genomic_DNA"/>
</dbReference>
<comment type="caution">
    <text evidence="1">The sequence shown here is derived from an EMBL/GenBank/DDBJ whole genome shotgun (WGS) entry which is preliminary data.</text>
</comment>
<gene>
    <name evidence="1" type="ORF">Q2V64_25015</name>
</gene>
<evidence type="ECO:0000313" key="1">
    <source>
        <dbReference type="EMBL" id="MDO2732938.1"/>
    </source>
</evidence>
<proteinExistence type="predicted"/>
<dbReference type="AlphaFoldDB" id="A0AAW7VJJ7"/>